<name>A0AAD4R409_9BILA</name>
<accession>A0AAD4R409</accession>
<feature type="region of interest" description="Disordered" evidence="1">
    <location>
        <begin position="73"/>
        <end position="103"/>
    </location>
</feature>
<keyword evidence="3" id="KW-1185">Reference proteome</keyword>
<evidence type="ECO:0000313" key="3">
    <source>
        <dbReference type="Proteomes" id="UP001201812"/>
    </source>
</evidence>
<evidence type="ECO:0000256" key="1">
    <source>
        <dbReference type="SAM" id="MobiDB-lite"/>
    </source>
</evidence>
<gene>
    <name evidence="2" type="ORF">DdX_12017</name>
</gene>
<proteinExistence type="predicted"/>
<evidence type="ECO:0000313" key="2">
    <source>
        <dbReference type="EMBL" id="KAI1708072.1"/>
    </source>
</evidence>
<dbReference type="Proteomes" id="UP001201812">
    <property type="component" value="Unassembled WGS sequence"/>
</dbReference>
<dbReference type="AlphaFoldDB" id="A0AAD4R409"/>
<comment type="caution">
    <text evidence="2">The sequence shown here is derived from an EMBL/GenBank/DDBJ whole genome shotgun (WGS) entry which is preliminary data.</text>
</comment>
<dbReference type="EMBL" id="JAKKPZ010000037">
    <property type="protein sequence ID" value="KAI1708072.1"/>
    <property type="molecule type" value="Genomic_DNA"/>
</dbReference>
<organism evidence="2 3">
    <name type="scientific">Ditylenchus destructor</name>
    <dbReference type="NCBI Taxonomy" id="166010"/>
    <lineage>
        <taxon>Eukaryota</taxon>
        <taxon>Metazoa</taxon>
        <taxon>Ecdysozoa</taxon>
        <taxon>Nematoda</taxon>
        <taxon>Chromadorea</taxon>
        <taxon>Rhabditida</taxon>
        <taxon>Tylenchina</taxon>
        <taxon>Tylenchomorpha</taxon>
        <taxon>Sphaerularioidea</taxon>
        <taxon>Anguinidae</taxon>
        <taxon>Anguininae</taxon>
        <taxon>Ditylenchus</taxon>
    </lineage>
</organism>
<sequence length="315" mass="35156">MATIFQMNAEELTSLLAFLRPNILSQPKTKDINLSDNVRLRMLITEWLLLNGLSTMHKFERDFDYVDSTEVSNVPPPSGYLSISGRSKNKRGNSGELTQCESERTKHKWKMPSKIDCISCGKYKVGKSSSTNSSKSNTAHVITKEPYSIPNFNEIIFDNIGIDDNDKVFYCSSPYDKLTPKLMTRCGNLNEVKYFNSHTNGISSKSNGTSRTQSQRNADRKSGSFLSILCLGSSAQDLDQDQKKSLSVHSQPTAPQVTTTVGSNYKIESHQIRRPMNGGIRPLEVEHKDKCADMCLTCLFCECKANTARLANGVK</sequence>
<reference evidence="2" key="1">
    <citation type="submission" date="2022-01" db="EMBL/GenBank/DDBJ databases">
        <title>Genome Sequence Resource for Two Populations of Ditylenchus destructor, the Migratory Endoparasitic Phytonematode.</title>
        <authorList>
            <person name="Zhang H."/>
            <person name="Lin R."/>
            <person name="Xie B."/>
        </authorList>
    </citation>
    <scope>NUCLEOTIDE SEQUENCE</scope>
    <source>
        <strain evidence="2">BazhouSP</strain>
    </source>
</reference>
<protein>
    <submittedName>
        <fullName evidence="2">Uncharacterized protein</fullName>
    </submittedName>
</protein>